<comment type="caution">
    <text evidence="1">The sequence shown here is derived from an EMBL/GenBank/DDBJ whole genome shotgun (WGS) entry which is preliminary data.</text>
</comment>
<dbReference type="OrthoDB" id="9846399at2"/>
<dbReference type="AlphaFoldDB" id="A0A841JT86"/>
<evidence type="ECO:0000313" key="2">
    <source>
        <dbReference type="Proteomes" id="UP000538666"/>
    </source>
</evidence>
<name>A0A841JT86_9BACT</name>
<evidence type="ECO:0000313" key="1">
    <source>
        <dbReference type="EMBL" id="MBB6144613.1"/>
    </source>
</evidence>
<proteinExistence type="predicted"/>
<dbReference type="EMBL" id="JACHEK010000005">
    <property type="protein sequence ID" value="MBB6144613.1"/>
    <property type="molecule type" value="Genomic_DNA"/>
</dbReference>
<keyword evidence="2" id="KW-1185">Reference proteome</keyword>
<accession>A0A841JT86</accession>
<organism evidence="1 2">
    <name type="scientific">Silvibacterium bohemicum</name>
    <dbReference type="NCBI Taxonomy" id="1577686"/>
    <lineage>
        <taxon>Bacteria</taxon>
        <taxon>Pseudomonadati</taxon>
        <taxon>Acidobacteriota</taxon>
        <taxon>Terriglobia</taxon>
        <taxon>Terriglobales</taxon>
        <taxon>Acidobacteriaceae</taxon>
        <taxon>Silvibacterium</taxon>
    </lineage>
</organism>
<dbReference type="RefSeq" id="WP_050059789.1">
    <property type="nucleotide sequence ID" value="NZ_JACHEK010000005.1"/>
</dbReference>
<reference evidence="1 2" key="1">
    <citation type="submission" date="2020-08" db="EMBL/GenBank/DDBJ databases">
        <title>Genomic Encyclopedia of Type Strains, Phase IV (KMG-IV): sequencing the most valuable type-strain genomes for metagenomic binning, comparative biology and taxonomic classification.</title>
        <authorList>
            <person name="Goeker M."/>
        </authorList>
    </citation>
    <scope>NUCLEOTIDE SEQUENCE [LARGE SCALE GENOMIC DNA]</scope>
    <source>
        <strain evidence="1 2">DSM 103733</strain>
    </source>
</reference>
<sequence length="141" mass="15740">MSDVQVQLYLKRAKDFLEGMKLLRDDCIAYGYSSALLAVHGAVSYCDALRTGLGDDNVSADDHREAVSRLEQLLRDKRYPKLDGLKRLSDLIGDKNAIAYGSKRVAQEKFKALTDRAERFAAWAEITGADLKIEGWRDGAD</sequence>
<evidence type="ECO:0008006" key="3">
    <source>
        <dbReference type="Google" id="ProtNLM"/>
    </source>
</evidence>
<gene>
    <name evidence="1" type="ORF">HNQ77_002569</name>
</gene>
<protein>
    <recommendedName>
        <fullName evidence="3">HEPN domain-containing protein</fullName>
    </recommendedName>
</protein>
<dbReference type="Proteomes" id="UP000538666">
    <property type="component" value="Unassembled WGS sequence"/>
</dbReference>